<dbReference type="EMBL" id="JAEPRD010000228">
    <property type="protein sequence ID" value="KAG2193550.1"/>
    <property type="molecule type" value="Genomic_DNA"/>
</dbReference>
<evidence type="ECO:0000313" key="4">
    <source>
        <dbReference type="Proteomes" id="UP000603453"/>
    </source>
</evidence>
<accession>A0A8H7US49</accession>
<dbReference type="SMART" id="SM00225">
    <property type="entry name" value="BTB"/>
    <property type="match status" value="1"/>
</dbReference>
<organism evidence="3 4">
    <name type="scientific">Mucor saturninus</name>
    <dbReference type="NCBI Taxonomy" id="64648"/>
    <lineage>
        <taxon>Eukaryota</taxon>
        <taxon>Fungi</taxon>
        <taxon>Fungi incertae sedis</taxon>
        <taxon>Mucoromycota</taxon>
        <taxon>Mucoromycotina</taxon>
        <taxon>Mucoromycetes</taxon>
        <taxon>Mucorales</taxon>
        <taxon>Mucorineae</taxon>
        <taxon>Mucoraceae</taxon>
        <taxon>Mucor</taxon>
    </lineage>
</organism>
<proteinExistence type="predicted"/>
<dbReference type="CDD" id="cd18316">
    <property type="entry name" value="BTB_POZ_KCTD-like"/>
    <property type="match status" value="1"/>
</dbReference>
<evidence type="ECO:0000256" key="1">
    <source>
        <dbReference type="SAM" id="Coils"/>
    </source>
</evidence>
<evidence type="ECO:0000313" key="3">
    <source>
        <dbReference type="EMBL" id="KAG2193550.1"/>
    </source>
</evidence>
<feature type="domain" description="BTB" evidence="2">
    <location>
        <begin position="17"/>
        <end position="113"/>
    </location>
</feature>
<sequence>MEKTNEQIKKTLNTNDQIIRLNVGGMSFCTTYGTLKLSPYFKERLDNGTKKIDVMENGELFIDRDGDLFNDILEYLRSYDICSDNLEELQNEAEFYKMKIMVENIKQISHEKKHSRQKQYELITFEELQKLSSLPPDNSEVTIDSFSDNYELISTLKFKALQWICGQHRTPYSTCQNNSYYQSRCCDINQIDGGKEVTMLLISKKSHPGQ</sequence>
<dbReference type="InterPro" id="IPR045068">
    <property type="entry name" value="BACURD1-3"/>
</dbReference>
<dbReference type="SUPFAM" id="SSF54695">
    <property type="entry name" value="POZ domain"/>
    <property type="match status" value="1"/>
</dbReference>
<keyword evidence="4" id="KW-1185">Reference proteome</keyword>
<keyword evidence="1" id="KW-0175">Coiled coil</keyword>
<reference evidence="3" key="1">
    <citation type="submission" date="2020-12" db="EMBL/GenBank/DDBJ databases">
        <title>Metabolic potential, ecology and presence of endohyphal bacteria is reflected in genomic diversity of Mucoromycotina.</title>
        <authorList>
            <person name="Muszewska A."/>
            <person name="Okrasinska A."/>
            <person name="Steczkiewicz K."/>
            <person name="Drgas O."/>
            <person name="Orlowska M."/>
            <person name="Perlinska-Lenart U."/>
            <person name="Aleksandrzak-Piekarczyk T."/>
            <person name="Szatraj K."/>
            <person name="Zielenkiewicz U."/>
            <person name="Pilsyk S."/>
            <person name="Malc E."/>
            <person name="Mieczkowski P."/>
            <person name="Kruszewska J.S."/>
            <person name="Biernat P."/>
            <person name="Pawlowska J."/>
        </authorList>
    </citation>
    <scope>NUCLEOTIDE SEQUENCE</scope>
    <source>
        <strain evidence="3">WA0000017839</strain>
    </source>
</reference>
<dbReference type="InterPro" id="IPR000210">
    <property type="entry name" value="BTB/POZ_dom"/>
</dbReference>
<dbReference type="PANTHER" id="PTHR11145:SF8">
    <property type="entry name" value="RE57120P"/>
    <property type="match status" value="1"/>
</dbReference>
<dbReference type="Pfam" id="PF02214">
    <property type="entry name" value="BTB_2"/>
    <property type="match status" value="1"/>
</dbReference>
<name>A0A8H7US49_9FUNG</name>
<comment type="caution">
    <text evidence="3">The sequence shown here is derived from an EMBL/GenBank/DDBJ whole genome shotgun (WGS) entry which is preliminary data.</text>
</comment>
<dbReference type="InterPro" id="IPR003131">
    <property type="entry name" value="T1-type_BTB"/>
</dbReference>
<evidence type="ECO:0000259" key="2">
    <source>
        <dbReference type="SMART" id="SM00225"/>
    </source>
</evidence>
<protein>
    <recommendedName>
        <fullName evidence="2">BTB domain-containing protein</fullName>
    </recommendedName>
</protein>
<gene>
    <name evidence="3" type="ORF">INT47_010328</name>
</gene>
<feature type="coiled-coil region" evidence="1">
    <location>
        <begin position="72"/>
        <end position="106"/>
    </location>
</feature>
<dbReference type="AlphaFoldDB" id="A0A8H7US49"/>
<dbReference type="GO" id="GO:0051260">
    <property type="term" value="P:protein homooligomerization"/>
    <property type="evidence" value="ECO:0007669"/>
    <property type="project" value="InterPro"/>
</dbReference>
<dbReference type="Proteomes" id="UP000603453">
    <property type="component" value="Unassembled WGS sequence"/>
</dbReference>
<dbReference type="PANTHER" id="PTHR11145">
    <property type="entry name" value="BTB/POZ DOMAIN-CONTAINING ADAPTER FOR CUL3-MEDIATED RHOA DEGRADATION PROTEIN FAMILY MEMBER"/>
    <property type="match status" value="1"/>
</dbReference>
<dbReference type="InterPro" id="IPR011333">
    <property type="entry name" value="SKP1/BTB/POZ_sf"/>
</dbReference>
<dbReference type="OrthoDB" id="2414723at2759"/>
<dbReference type="Gene3D" id="3.30.710.10">
    <property type="entry name" value="Potassium Channel Kv1.1, Chain A"/>
    <property type="match status" value="1"/>
</dbReference>